<dbReference type="InterPro" id="IPR028098">
    <property type="entry name" value="Glyco_trans_4-like_N"/>
</dbReference>
<dbReference type="PANTHER" id="PTHR45947:SF14">
    <property type="entry name" value="SLL1723 PROTEIN"/>
    <property type="match status" value="1"/>
</dbReference>
<dbReference type="CDD" id="cd03801">
    <property type="entry name" value="GT4_PimA-like"/>
    <property type="match status" value="1"/>
</dbReference>
<dbReference type="Gene3D" id="3.40.50.2000">
    <property type="entry name" value="Glycogen Phosphorylase B"/>
    <property type="match status" value="2"/>
</dbReference>
<dbReference type="AlphaFoldDB" id="A0A7C4MM44"/>
<dbReference type="InterPro" id="IPR050194">
    <property type="entry name" value="Glycosyltransferase_grp1"/>
</dbReference>
<feature type="domain" description="Glycosyltransferase subfamily 4-like N-terminal" evidence="2">
    <location>
        <begin position="90"/>
        <end position="212"/>
    </location>
</feature>
<dbReference type="EMBL" id="DSUH01000071">
    <property type="protein sequence ID" value="HGU31881.1"/>
    <property type="molecule type" value="Genomic_DNA"/>
</dbReference>
<feature type="domain" description="Glycosyl transferase family 1" evidence="1">
    <location>
        <begin position="221"/>
        <end position="387"/>
    </location>
</feature>
<dbReference type="SUPFAM" id="SSF53756">
    <property type="entry name" value="UDP-Glycosyltransferase/glycogen phosphorylase"/>
    <property type="match status" value="1"/>
</dbReference>
<name>A0A7C4MM44_9BACT</name>
<evidence type="ECO:0000259" key="2">
    <source>
        <dbReference type="Pfam" id="PF13439"/>
    </source>
</evidence>
<reference evidence="3" key="1">
    <citation type="journal article" date="2020" name="mSystems">
        <title>Genome- and Community-Level Interaction Insights into Carbon Utilization and Element Cycling Functions of Hydrothermarchaeota in Hydrothermal Sediment.</title>
        <authorList>
            <person name="Zhou Z."/>
            <person name="Liu Y."/>
            <person name="Xu W."/>
            <person name="Pan J."/>
            <person name="Luo Z.H."/>
            <person name="Li M."/>
        </authorList>
    </citation>
    <scope>NUCLEOTIDE SEQUENCE [LARGE SCALE GENOMIC DNA]</scope>
    <source>
        <strain evidence="3">SpSt-477</strain>
    </source>
</reference>
<accession>A0A7C4MM44</accession>
<evidence type="ECO:0000313" key="3">
    <source>
        <dbReference type="EMBL" id="HGU31881.1"/>
    </source>
</evidence>
<sequence length="412" mass="46235">MDEPTIGLILKGYPRISETFISNEILLLEEMGFRFHIFSMRKPRESFSHRSVSRIQATVDYLPETILRGLGMFLISSARLASSRPTSFRAAWRLVGRRFLRTRKSASIKHILQAGYLVDRLLPRYPIDRFHAHFAHSPTSVAMYAGMLSGIPFGFTAHAKDIYTSDPFQLAEKIDRAELVVTCTEYNRSYLGRLPTSGRTPLFRVYHGIDLDLFASNDAANRPTPPYRVLTVARLTAKKGIHTVLSALGLLLNRGVDFRYTVIGDGEERDHLVRMADDLGLHERVAWMGTQPHDVVLNQYRNSDVFAIGCEVAANGDRDGIPNVLAESMAMGVPVVATRVSAIPELVEDETSGLLVEPGQPLAMAEAIHRLLMDEALRSKLTAAAKQVVSERFDNRKWIRRLADIYRENSGQ</sequence>
<protein>
    <submittedName>
        <fullName evidence="3">Colanic acid biosynthesis glycosyltransferase WcaL</fullName>
    </submittedName>
</protein>
<dbReference type="Pfam" id="PF13439">
    <property type="entry name" value="Glyco_transf_4"/>
    <property type="match status" value="1"/>
</dbReference>
<proteinExistence type="predicted"/>
<gene>
    <name evidence="3" type="ORF">ENS29_03380</name>
</gene>
<organism evidence="3">
    <name type="scientific">Desulfatirhabdium butyrativorans</name>
    <dbReference type="NCBI Taxonomy" id="340467"/>
    <lineage>
        <taxon>Bacteria</taxon>
        <taxon>Pseudomonadati</taxon>
        <taxon>Thermodesulfobacteriota</taxon>
        <taxon>Desulfobacteria</taxon>
        <taxon>Desulfobacterales</taxon>
        <taxon>Desulfatirhabdiaceae</taxon>
        <taxon>Desulfatirhabdium</taxon>
    </lineage>
</organism>
<dbReference type="PANTHER" id="PTHR45947">
    <property type="entry name" value="SULFOQUINOVOSYL TRANSFERASE SQD2"/>
    <property type="match status" value="1"/>
</dbReference>
<comment type="caution">
    <text evidence="3">The sequence shown here is derived from an EMBL/GenBank/DDBJ whole genome shotgun (WGS) entry which is preliminary data.</text>
</comment>
<keyword evidence="3" id="KW-0808">Transferase</keyword>
<dbReference type="Pfam" id="PF00534">
    <property type="entry name" value="Glycos_transf_1"/>
    <property type="match status" value="1"/>
</dbReference>
<dbReference type="GO" id="GO:0016757">
    <property type="term" value="F:glycosyltransferase activity"/>
    <property type="evidence" value="ECO:0007669"/>
    <property type="project" value="InterPro"/>
</dbReference>
<dbReference type="InterPro" id="IPR001296">
    <property type="entry name" value="Glyco_trans_1"/>
</dbReference>
<evidence type="ECO:0000259" key="1">
    <source>
        <dbReference type="Pfam" id="PF00534"/>
    </source>
</evidence>